<sequence length="197" mass="22609">MCAICNGATDGKHWETYFATDRPSHSNIEMLHAHGADSQSSFPGAVYFSYMHDDIFSVSKKLCHRRTVDTCGPWCFSDSDRLYTSWLNDTSLDLKTIDLLCKNIFQSTYISKFIKQLSIFYKNVLRYICSDEFNIDKHKNCIQDNSLQKETPNFHEFTMLIDWDSVVASGRAMYNQACEILPNGTMVSGLVLLYFCP</sequence>
<reference evidence="1" key="1">
    <citation type="journal article" date="2019" name="bioRxiv">
        <title>The Genome of the Zebra Mussel, Dreissena polymorpha: A Resource for Invasive Species Research.</title>
        <authorList>
            <person name="McCartney M.A."/>
            <person name="Auch B."/>
            <person name="Kono T."/>
            <person name="Mallez S."/>
            <person name="Zhang Y."/>
            <person name="Obille A."/>
            <person name="Becker A."/>
            <person name="Abrahante J.E."/>
            <person name="Garbe J."/>
            <person name="Badalamenti J.P."/>
            <person name="Herman A."/>
            <person name="Mangelson H."/>
            <person name="Liachko I."/>
            <person name="Sullivan S."/>
            <person name="Sone E.D."/>
            <person name="Koren S."/>
            <person name="Silverstein K.A.T."/>
            <person name="Beckman K.B."/>
            <person name="Gohl D.M."/>
        </authorList>
    </citation>
    <scope>NUCLEOTIDE SEQUENCE</scope>
    <source>
        <strain evidence="1">Duluth1</strain>
        <tissue evidence="1">Whole animal</tissue>
    </source>
</reference>
<gene>
    <name evidence="1" type="ORF">DPMN_168469</name>
</gene>
<organism evidence="1 2">
    <name type="scientific">Dreissena polymorpha</name>
    <name type="common">Zebra mussel</name>
    <name type="synonym">Mytilus polymorpha</name>
    <dbReference type="NCBI Taxonomy" id="45954"/>
    <lineage>
        <taxon>Eukaryota</taxon>
        <taxon>Metazoa</taxon>
        <taxon>Spiralia</taxon>
        <taxon>Lophotrochozoa</taxon>
        <taxon>Mollusca</taxon>
        <taxon>Bivalvia</taxon>
        <taxon>Autobranchia</taxon>
        <taxon>Heteroconchia</taxon>
        <taxon>Euheterodonta</taxon>
        <taxon>Imparidentia</taxon>
        <taxon>Neoheterodontei</taxon>
        <taxon>Myida</taxon>
        <taxon>Dreissenoidea</taxon>
        <taxon>Dreissenidae</taxon>
        <taxon>Dreissena</taxon>
    </lineage>
</organism>
<evidence type="ECO:0000313" key="1">
    <source>
        <dbReference type="EMBL" id="KAH3790272.1"/>
    </source>
</evidence>
<protein>
    <submittedName>
        <fullName evidence="1">Uncharacterized protein</fullName>
    </submittedName>
</protein>
<comment type="caution">
    <text evidence="1">The sequence shown here is derived from an EMBL/GenBank/DDBJ whole genome shotgun (WGS) entry which is preliminary data.</text>
</comment>
<name>A0A9D4F1U8_DREPO</name>
<reference evidence="1" key="2">
    <citation type="submission" date="2020-11" db="EMBL/GenBank/DDBJ databases">
        <authorList>
            <person name="McCartney M.A."/>
            <person name="Auch B."/>
            <person name="Kono T."/>
            <person name="Mallez S."/>
            <person name="Becker A."/>
            <person name="Gohl D.M."/>
            <person name="Silverstein K.A.T."/>
            <person name="Koren S."/>
            <person name="Bechman K.B."/>
            <person name="Herman A."/>
            <person name="Abrahante J.E."/>
            <person name="Garbe J."/>
        </authorList>
    </citation>
    <scope>NUCLEOTIDE SEQUENCE</scope>
    <source>
        <strain evidence="1">Duluth1</strain>
        <tissue evidence="1">Whole animal</tissue>
    </source>
</reference>
<evidence type="ECO:0000313" key="2">
    <source>
        <dbReference type="Proteomes" id="UP000828390"/>
    </source>
</evidence>
<proteinExistence type="predicted"/>
<accession>A0A9D4F1U8</accession>
<keyword evidence="2" id="KW-1185">Reference proteome</keyword>
<dbReference type="EMBL" id="JAIWYP010000008">
    <property type="protein sequence ID" value="KAH3790272.1"/>
    <property type="molecule type" value="Genomic_DNA"/>
</dbReference>
<dbReference type="AlphaFoldDB" id="A0A9D4F1U8"/>
<dbReference type="Proteomes" id="UP000828390">
    <property type="component" value="Unassembled WGS sequence"/>
</dbReference>